<gene>
    <name evidence="4" type="ORF">NBR_LOCUS19167</name>
</gene>
<dbReference type="WBParaSite" id="NBR_0001916601-mRNA-1">
    <property type="protein sequence ID" value="NBR_0001916601-mRNA-1"/>
    <property type="gene ID" value="NBR_0001916601"/>
</dbReference>
<accession>A0A0N4YPJ5</accession>
<name>A0A0N4YPJ5_NIPBR</name>
<sequence>MRTWVLLCLLAAVCTAVVLPPSRTTVAECIMCKAAVKVAASKAGAEAEEFDKECQKELKIPVEHDECEKFVNEHMDQIIHALESGVAPADVCKTLHKC</sequence>
<evidence type="ECO:0000259" key="3">
    <source>
        <dbReference type="PROSITE" id="PS50015"/>
    </source>
</evidence>
<organism evidence="6">
    <name type="scientific">Nippostrongylus brasiliensis</name>
    <name type="common">Rat hookworm</name>
    <dbReference type="NCBI Taxonomy" id="27835"/>
    <lineage>
        <taxon>Eukaryota</taxon>
        <taxon>Metazoa</taxon>
        <taxon>Ecdysozoa</taxon>
        <taxon>Nematoda</taxon>
        <taxon>Chromadorea</taxon>
        <taxon>Rhabditida</taxon>
        <taxon>Rhabditina</taxon>
        <taxon>Rhabditomorpha</taxon>
        <taxon>Strongyloidea</taxon>
        <taxon>Heligmosomidae</taxon>
        <taxon>Nippostrongylus</taxon>
    </lineage>
</organism>
<dbReference type="SMART" id="SM00741">
    <property type="entry name" value="SapB"/>
    <property type="match status" value="1"/>
</dbReference>
<dbReference type="AlphaFoldDB" id="A0A0N4YPJ5"/>
<dbReference type="InterPro" id="IPR011001">
    <property type="entry name" value="Saposin-like"/>
</dbReference>
<dbReference type="SUPFAM" id="SSF47862">
    <property type="entry name" value="Saposin"/>
    <property type="match status" value="1"/>
</dbReference>
<dbReference type="EMBL" id="UYSL01023944">
    <property type="protein sequence ID" value="VDL82896.1"/>
    <property type="molecule type" value="Genomic_DNA"/>
</dbReference>
<dbReference type="Proteomes" id="UP000271162">
    <property type="component" value="Unassembled WGS sequence"/>
</dbReference>
<dbReference type="Gene3D" id="1.10.225.10">
    <property type="entry name" value="Saposin-like"/>
    <property type="match status" value="1"/>
</dbReference>
<reference evidence="6" key="1">
    <citation type="submission" date="2017-02" db="UniProtKB">
        <authorList>
            <consortium name="WormBaseParasite"/>
        </authorList>
    </citation>
    <scope>IDENTIFICATION</scope>
</reference>
<dbReference type="STRING" id="27835.A0A0N4YPJ5"/>
<protein>
    <submittedName>
        <fullName evidence="6">Saposin B-type domain-containing protein</fullName>
    </submittedName>
</protein>
<dbReference type="Pfam" id="PF03489">
    <property type="entry name" value="SapB_2"/>
    <property type="match status" value="1"/>
</dbReference>
<feature type="chain" id="PRO_5043125895" evidence="2">
    <location>
        <begin position="17"/>
        <end position="98"/>
    </location>
</feature>
<keyword evidence="1" id="KW-1015">Disulfide bond</keyword>
<evidence type="ECO:0000313" key="4">
    <source>
        <dbReference type="EMBL" id="VDL82896.1"/>
    </source>
</evidence>
<evidence type="ECO:0000256" key="2">
    <source>
        <dbReference type="SAM" id="SignalP"/>
    </source>
</evidence>
<proteinExistence type="predicted"/>
<keyword evidence="5" id="KW-1185">Reference proteome</keyword>
<evidence type="ECO:0000313" key="6">
    <source>
        <dbReference type="WBParaSite" id="NBR_0001916601-mRNA-1"/>
    </source>
</evidence>
<feature type="domain" description="Saposin B-type" evidence="3">
    <location>
        <begin position="25"/>
        <end position="98"/>
    </location>
</feature>
<reference evidence="4 5" key="2">
    <citation type="submission" date="2018-11" db="EMBL/GenBank/DDBJ databases">
        <authorList>
            <consortium name="Pathogen Informatics"/>
        </authorList>
    </citation>
    <scope>NUCLEOTIDE SEQUENCE [LARGE SCALE GENOMIC DNA]</scope>
</reference>
<dbReference type="InterPro" id="IPR008139">
    <property type="entry name" value="SaposinB_dom"/>
</dbReference>
<keyword evidence="2" id="KW-0732">Signal</keyword>
<evidence type="ECO:0000256" key="1">
    <source>
        <dbReference type="ARBA" id="ARBA00023157"/>
    </source>
</evidence>
<dbReference type="InterPro" id="IPR008138">
    <property type="entry name" value="SapB_2"/>
</dbReference>
<feature type="signal peptide" evidence="2">
    <location>
        <begin position="1"/>
        <end position="16"/>
    </location>
</feature>
<evidence type="ECO:0000313" key="5">
    <source>
        <dbReference type="Proteomes" id="UP000271162"/>
    </source>
</evidence>
<dbReference type="PROSITE" id="PS50015">
    <property type="entry name" value="SAP_B"/>
    <property type="match status" value="1"/>
</dbReference>
<dbReference type="OMA" id="HDECEKF"/>